<protein>
    <recommendedName>
        <fullName evidence="1">Reverse transcriptase Ty1/copia-type domain-containing protein</fullName>
    </recommendedName>
</protein>
<feature type="domain" description="Reverse transcriptase Ty1/copia-type" evidence="1">
    <location>
        <begin position="65"/>
        <end position="177"/>
    </location>
</feature>
<sequence>MSVSSSYPLPVIPIHEDCPPIQPTSPNPSSLVDAGKMAIGCKRFYKLKPKDDGSVERWDSVASGLAYWLKRLLYGLNSRQWNQEFTSKLFAYGFSQSANYHCLFLRGSGTDFVALLIYVDDVLLAGPSLDLRTDVKNYLDGLFTNKDLGATGFSLKLQIAQSDAGISLHQSKYIGIISPFISKLYSFSVLVP</sequence>
<dbReference type="AlphaFoldDB" id="A0AAW2ITQ9"/>
<comment type="caution">
    <text evidence="2">The sequence shown here is derived from an EMBL/GenBank/DDBJ whole genome shotgun (WGS) entry which is preliminary data.</text>
</comment>
<evidence type="ECO:0000259" key="1">
    <source>
        <dbReference type="Pfam" id="PF07727"/>
    </source>
</evidence>
<accession>A0AAW2ITQ9</accession>
<dbReference type="EMBL" id="JACGWJ010001006">
    <property type="protein sequence ID" value="KAL0285839.1"/>
    <property type="molecule type" value="Genomic_DNA"/>
</dbReference>
<organism evidence="2">
    <name type="scientific">Sesamum radiatum</name>
    <name type="common">Black benniseed</name>
    <dbReference type="NCBI Taxonomy" id="300843"/>
    <lineage>
        <taxon>Eukaryota</taxon>
        <taxon>Viridiplantae</taxon>
        <taxon>Streptophyta</taxon>
        <taxon>Embryophyta</taxon>
        <taxon>Tracheophyta</taxon>
        <taxon>Spermatophyta</taxon>
        <taxon>Magnoliopsida</taxon>
        <taxon>eudicotyledons</taxon>
        <taxon>Gunneridae</taxon>
        <taxon>Pentapetalae</taxon>
        <taxon>asterids</taxon>
        <taxon>lamiids</taxon>
        <taxon>Lamiales</taxon>
        <taxon>Pedaliaceae</taxon>
        <taxon>Sesamum</taxon>
    </lineage>
</organism>
<dbReference type="InterPro" id="IPR013103">
    <property type="entry name" value="RVT_2"/>
</dbReference>
<dbReference type="Pfam" id="PF07727">
    <property type="entry name" value="RVT_2"/>
    <property type="match status" value="1"/>
</dbReference>
<name>A0AAW2ITQ9_SESRA</name>
<evidence type="ECO:0000313" key="2">
    <source>
        <dbReference type="EMBL" id="KAL0285839.1"/>
    </source>
</evidence>
<proteinExistence type="predicted"/>
<reference evidence="2" key="2">
    <citation type="journal article" date="2024" name="Plant">
        <title>Genomic evolution and insights into agronomic trait innovations of Sesamum species.</title>
        <authorList>
            <person name="Miao H."/>
            <person name="Wang L."/>
            <person name="Qu L."/>
            <person name="Liu H."/>
            <person name="Sun Y."/>
            <person name="Le M."/>
            <person name="Wang Q."/>
            <person name="Wei S."/>
            <person name="Zheng Y."/>
            <person name="Lin W."/>
            <person name="Duan Y."/>
            <person name="Cao H."/>
            <person name="Xiong S."/>
            <person name="Wang X."/>
            <person name="Wei L."/>
            <person name="Li C."/>
            <person name="Ma Q."/>
            <person name="Ju M."/>
            <person name="Zhao R."/>
            <person name="Li G."/>
            <person name="Mu C."/>
            <person name="Tian Q."/>
            <person name="Mei H."/>
            <person name="Zhang T."/>
            <person name="Gao T."/>
            <person name="Zhang H."/>
        </authorList>
    </citation>
    <scope>NUCLEOTIDE SEQUENCE</scope>
    <source>
        <strain evidence="2">G02</strain>
    </source>
</reference>
<gene>
    <name evidence="2" type="ORF">Sradi_7162900</name>
</gene>
<reference evidence="2" key="1">
    <citation type="submission" date="2020-06" db="EMBL/GenBank/DDBJ databases">
        <authorList>
            <person name="Li T."/>
            <person name="Hu X."/>
            <person name="Zhang T."/>
            <person name="Song X."/>
            <person name="Zhang H."/>
            <person name="Dai N."/>
            <person name="Sheng W."/>
            <person name="Hou X."/>
            <person name="Wei L."/>
        </authorList>
    </citation>
    <scope>NUCLEOTIDE SEQUENCE</scope>
    <source>
        <strain evidence="2">G02</strain>
        <tissue evidence="2">Leaf</tissue>
    </source>
</reference>